<feature type="transmembrane region" description="Helical" evidence="1">
    <location>
        <begin position="9"/>
        <end position="26"/>
    </location>
</feature>
<dbReference type="FunFam" id="3.60.21.10:FF:000054">
    <property type="entry name" value="DCR2p Phosphoesterase"/>
    <property type="match status" value="1"/>
</dbReference>
<comment type="caution">
    <text evidence="3">The sequence shown here is derived from an EMBL/GenBank/DDBJ whole genome shotgun (WGS) entry which is preliminary data.</text>
</comment>
<dbReference type="Pfam" id="PF00149">
    <property type="entry name" value="Metallophos"/>
    <property type="match status" value="1"/>
</dbReference>
<dbReference type="Gene3D" id="3.60.21.10">
    <property type="match status" value="1"/>
</dbReference>
<protein>
    <recommendedName>
        <fullName evidence="2">Calcineurin-like phosphoesterase domain-containing protein</fullName>
    </recommendedName>
</protein>
<proteinExistence type="predicted"/>
<organism evidence="3 4">
    <name type="scientific">Parascedosporium putredinis</name>
    <dbReference type="NCBI Taxonomy" id="1442378"/>
    <lineage>
        <taxon>Eukaryota</taxon>
        <taxon>Fungi</taxon>
        <taxon>Dikarya</taxon>
        <taxon>Ascomycota</taxon>
        <taxon>Pezizomycotina</taxon>
        <taxon>Sordariomycetes</taxon>
        <taxon>Hypocreomycetidae</taxon>
        <taxon>Microascales</taxon>
        <taxon>Microascaceae</taxon>
        <taxon>Parascedosporium</taxon>
    </lineage>
</organism>
<dbReference type="EMBL" id="CALLCH030000006">
    <property type="protein sequence ID" value="CAI4212925.1"/>
    <property type="molecule type" value="Genomic_DNA"/>
</dbReference>
<keyword evidence="1" id="KW-0812">Transmembrane</keyword>
<keyword evidence="4" id="KW-1185">Reference proteome</keyword>
<evidence type="ECO:0000256" key="1">
    <source>
        <dbReference type="SAM" id="Phobius"/>
    </source>
</evidence>
<dbReference type="PANTHER" id="PTHR32440:SF0">
    <property type="entry name" value="PHOSPHATASE DCR2-RELATED"/>
    <property type="match status" value="1"/>
</dbReference>
<dbReference type="InterPro" id="IPR004843">
    <property type="entry name" value="Calcineurin-like_PHP"/>
</dbReference>
<accession>A0A9P1M9R1</accession>
<keyword evidence="1" id="KW-0472">Membrane</keyword>
<name>A0A9P1M9R1_9PEZI</name>
<dbReference type="SUPFAM" id="SSF56300">
    <property type="entry name" value="Metallo-dependent phosphatases"/>
    <property type="match status" value="1"/>
</dbReference>
<evidence type="ECO:0000259" key="2">
    <source>
        <dbReference type="Pfam" id="PF00149"/>
    </source>
</evidence>
<evidence type="ECO:0000313" key="4">
    <source>
        <dbReference type="Proteomes" id="UP000838763"/>
    </source>
</evidence>
<reference evidence="3" key="1">
    <citation type="submission" date="2022-11" db="EMBL/GenBank/DDBJ databases">
        <authorList>
            <person name="Scott C."/>
            <person name="Bruce N."/>
        </authorList>
    </citation>
    <scope>NUCLEOTIDE SEQUENCE</scope>
</reference>
<dbReference type="PANTHER" id="PTHR32440">
    <property type="entry name" value="PHOSPHATASE DCR2-RELATED-RELATED"/>
    <property type="match status" value="1"/>
</dbReference>
<dbReference type="AlphaFoldDB" id="A0A9P1M9R1"/>
<feature type="domain" description="Calcineurin-like phosphoesterase" evidence="2">
    <location>
        <begin position="219"/>
        <end position="451"/>
    </location>
</feature>
<dbReference type="GO" id="GO:0005737">
    <property type="term" value="C:cytoplasm"/>
    <property type="evidence" value="ECO:0007669"/>
    <property type="project" value="TreeGrafter"/>
</dbReference>
<dbReference type="Proteomes" id="UP000838763">
    <property type="component" value="Unassembled WGS sequence"/>
</dbReference>
<evidence type="ECO:0000313" key="3">
    <source>
        <dbReference type="EMBL" id="CAI4212925.1"/>
    </source>
</evidence>
<dbReference type="OrthoDB" id="783096at2759"/>
<sequence length="551" mass="61764">MARRIVRTAVKLLIATIVFSIALLFLDRNYRVLPPSLHAYMPQHHHGHVVTDITVLQCSSVNPFSSCVLDPDVWQRIDKDLYLGKAWVSTAYLYVRRKKEEDLADGDRVVMDLSVGRLDPSANENANTDPDEKWESRPCGLWIKRSTSKFASDSDNAITAIDVLFGDDSVEAREGWSIVGTRLLLESSSGIPGSYLTVRRGVPNAVPKPVPRIKDNGKFKIIHISDLHLSTGVGACRDAIPDSYQGRKCEADPRTLDFITRVIDEEKPDLLTAIFKYAQIAIKRKIPYVSIFGNHDDEQTLSRSAQMSIIESLPYSLSAAGPAEIDGVGNYYIEILARGHSDHSALTLYMLDTHAYSSNEKKYPGYDWIKPNQVDWFKRTATSLKPAHKEYTHIHMDLAFIHIPLPEYIGVRNYWKGAWREYVTAPQYNSGFRDALIEQGIVMVSCGHDHVNDYCMLSSEGEDDAKKPALWMCYAGGSGFGGYAGYGGFNRRLRVFEVDANLSRITTWKRVEFGEPEELAKRVDEQVIVDGGRAVGPTMEEEAAEKEGPPL</sequence>
<gene>
    <name evidence="3" type="ORF">PPNO1_LOCUS2675</name>
</gene>
<dbReference type="CDD" id="cd07383">
    <property type="entry name" value="MPP_Dcr2"/>
    <property type="match status" value="1"/>
</dbReference>
<dbReference type="InterPro" id="IPR029052">
    <property type="entry name" value="Metallo-depent_PP-like"/>
</dbReference>
<dbReference type="GO" id="GO:0004721">
    <property type="term" value="F:phosphoprotein phosphatase activity"/>
    <property type="evidence" value="ECO:0007669"/>
    <property type="project" value="TreeGrafter"/>
</dbReference>
<keyword evidence="1" id="KW-1133">Transmembrane helix</keyword>